<dbReference type="EMBL" id="DVFN01000096">
    <property type="protein sequence ID" value="HIQ70028.1"/>
    <property type="molecule type" value="Genomic_DNA"/>
</dbReference>
<dbReference type="InterPro" id="IPR020988">
    <property type="entry name" value="Pept_U32_collagenase"/>
</dbReference>
<comment type="caution">
    <text evidence="3">The sequence shown here is derived from an EMBL/GenBank/DDBJ whole genome shotgun (WGS) entry which is preliminary data.</text>
</comment>
<dbReference type="Proteomes" id="UP000886874">
    <property type="component" value="Unassembled WGS sequence"/>
</dbReference>
<feature type="region of interest" description="Disordered" evidence="1">
    <location>
        <begin position="412"/>
        <end position="432"/>
    </location>
</feature>
<dbReference type="PROSITE" id="PS01276">
    <property type="entry name" value="PEPTIDASE_U32"/>
    <property type="match status" value="1"/>
</dbReference>
<accession>A0A9D0Z6P7</accession>
<evidence type="ECO:0000313" key="4">
    <source>
        <dbReference type="Proteomes" id="UP000886874"/>
    </source>
</evidence>
<feature type="domain" description="Peptidase U32 collagenase" evidence="2">
    <location>
        <begin position="300"/>
        <end position="412"/>
    </location>
</feature>
<dbReference type="CDD" id="cd00945">
    <property type="entry name" value="Aldolase_Class_I"/>
    <property type="match status" value="1"/>
</dbReference>
<protein>
    <submittedName>
        <fullName evidence="3">U32 family peptidase</fullName>
    </submittedName>
</protein>
<proteinExistence type="predicted"/>
<dbReference type="Pfam" id="PF01136">
    <property type="entry name" value="Peptidase_U32"/>
    <property type="match status" value="2"/>
</dbReference>
<dbReference type="AlphaFoldDB" id="A0A9D0Z6P7"/>
<dbReference type="PANTHER" id="PTHR30217">
    <property type="entry name" value="PEPTIDASE U32 FAMILY"/>
    <property type="match status" value="1"/>
</dbReference>
<dbReference type="InterPro" id="IPR051454">
    <property type="entry name" value="RNA/ubiquinone_mod_enzymes"/>
</dbReference>
<gene>
    <name evidence="3" type="ORF">IAA67_06845</name>
</gene>
<sequence>MLELLSPAGSMDALRAAVQNGADAVYLGLNVFNARRGAKNFTLEELREAVPYCHVRGVQVHLALNILVTDRELTEAAEVIRAAARIGVDAFIIQDLGLVELCRSIAPAIPVHASTQMSIHSLEGVLEAARLGISRVVLARELPREEIAFICRNSPVEIEVFAHGALCMCYSGQCYLSSVIGRRSGNRGQCAQPCRMPYGFGRFEETRYPLSLKDSCLVEHLHELRSIGVRSIKLEGRMKRPEYVAVVTRIYRAVLDGRPVTGQDLQELETIFSRQGFTQGYYLGRTGPEMFGTHQDVPEDRELMAAARATYERGENPRVPVTFYAMIRSGEESQLAVEDPQGNVVRTRGPMPEAALNRPLTEDELRQRLSKTGGTPYYAAQVRAALEPGLMLPAAALNAMRREVLDQLTALRGRTEPPSPGTYAPLEPHPGRAEKPVLTVSVRTAAQITKTLLAAQPAVLYVPLTELLEHPELPGQLPPETALAAILPRVIPDRERSQWAVALERVRAMGVRQVLTGNLGQVRLAQQKGLEVRGDFGLNAFNSRTLDYLQRLGLRSQLLSFELMLSQIRDLQKPLDTELLVYGRLPLMLTENCIIKSRTGTCSCGTPTRLIDRMGEEFPILKDPGTCRSVLYNGKRLYLLDKLTTVEKIGLWAFRMSFTTENPAEVDAALAQYLGAGDFDPGTCTRGLYVRGVE</sequence>
<reference evidence="3" key="1">
    <citation type="submission" date="2020-10" db="EMBL/GenBank/DDBJ databases">
        <authorList>
            <person name="Gilroy R."/>
        </authorList>
    </citation>
    <scope>NUCLEOTIDE SEQUENCE</scope>
    <source>
        <strain evidence="3">ChiSjej2B20-13462</strain>
    </source>
</reference>
<reference evidence="3" key="2">
    <citation type="journal article" date="2021" name="PeerJ">
        <title>Extensive microbial diversity within the chicken gut microbiome revealed by metagenomics and culture.</title>
        <authorList>
            <person name="Gilroy R."/>
            <person name="Ravi A."/>
            <person name="Getino M."/>
            <person name="Pursley I."/>
            <person name="Horton D.L."/>
            <person name="Alikhan N.F."/>
            <person name="Baker D."/>
            <person name="Gharbi K."/>
            <person name="Hall N."/>
            <person name="Watson M."/>
            <person name="Adriaenssens E.M."/>
            <person name="Foster-Nyarko E."/>
            <person name="Jarju S."/>
            <person name="Secka A."/>
            <person name="Antonio M."/>
            <person name="Oren A."/>
            <person name="Chaudhuri R.R."/>
            <person name="La Ragione R."/>
            <person name="Hildebrand F."/>
            <person name="Pallen M.J."/>
        </authorList>
    </citation>
    <scope>NUCLEOTIDE SEQUENCE</scope>
    <source>
        <strain evidence="3">ChiSjej2B20-13462</strain>
    </source>
</reference>
<dbReference type="Pfam" id="PF12392">
    <property type="entry name" value="DUF3656"/>
    <property type="match status" value="1"/>
</dbReference>
<name>A0A9D0Z6P7_9FIRM</name>
<dbReference type="SUPFAM" id="SSF51395">
    <property type="entry name" value="FMN-linked oxidoreductases"/>
    <property type="match status" value="1"/>
</dbReference>
<dbReference type="InterPro" id="IPR001539">
    <property type="entry name" value="Peptidase_U32"/>
</dbReference>
<organism evidence="3 4">
    <name type="scientific">Candidatus Avoscillospira stercorigallinarum</name>
    <dbReference type="NCBI Taxonomy" id="2840708"/>
    <lineage>
        <taxon>Bacteria</taxon>
        <taxon>Bacillati</taxon>
        <taxon>Bacillota</taxon>
        <taxon>Clostridia</taxon>
        <taxon>Eubacteriales</taxon>
        <taxon>Oscillospiraceae</taxon>
        <taxon>Oscillospiraceae incertae sedis</taxon>
        <taxon>Candidatus Avoscillospira</taxon>
    </lineage>
</organism>
<evidence type="ECO:0000313" key="3">
    <source>
        <dbReference type="EMBL" id="HIQ70028.1"/>
    </source>
</evidence>
<evidence type="ECO:0000259" key="2">
    <source>
        <dbReference type="Pfam" id="PF12392"/>
    </source>
</evidence>
<evidence type="ECO:0000256" key="1">
    <source>
        <dbReference type="SAM" id="MobiDB-lite"/>
    </source>
</evidence>
<dbReference type="PANTHER" id="PTHR30217:SF10">
    <property type="entry name" value="23S RRNA 5-HYDROXYCYTIDINE C2501 SYNTHASE"/>
    <property type="match status" value="1"/>
</dbReference>